<dbReference type="EMBL" id="AP017369">
    <property type="protein sequence ID" value="BAU96659.1"/>
    <property type="molecule type" value="Genomic_DNA"/>
</dbReference>
<feature type="region of interest" description="Disordered" evidence="1">
    <location>
        <begin position="25"/>
        <end position="67"/>
    </location>
</feature>
<dbReference type="SUPFAM" id="SSF49319">
    <property type="entry name" value="Actinoxanthin-like"/>
    <property type="match status" value="1"/>
</dbReference>
<dbReference type="AlphaFoldDB" id="A0A160PRE7"/>
<name>A0A160PRE7_9CORY</name>
<feature type="chain" id="PRO_5038399057" evidence="2">
    <location>
        <begin position="19"/>
        <end position="191"/>
    </location>
</feature>
<keyword evidence="2" id="KW-0732">Signal</keyword>
<dbReference type="Proteomes" id="UP000218244">
    <property type="component" value="Chromosome"/>
</dbReference>
<evidence type="ECO:0000313" key="3">
    <source>
        <dbReference type="EMBL" id="BAU96659.1"/>
    </source>
</evidence>
<reference evidence="3 4" key="1">
    <citation type="submission" date="2016-02" db="EMBL/GenBank/DDBJ databases">
        <title>Corynebacterium glutamicum N24 whole genome sequencing project.</title>
        <authorList>
            <person name="Matsutani M."/>
            <person name="Nangtapong N."/>
            <person name="Yakushi T."/>
            <person name="Matsushita K."/>
        </authorList>
    </citation>
    <scope>NUCLEOTIDE SEQUENCE [LARGE SCALE GENOMIC DNA]</scope>
    <source>
        <strain evidence="3 4">N24</strain>
    </source>
</reference>
<organism evidence="3 4">
    <name type="scientific">Corynebacterium suranareeae</name>
    <dbReference type="NCBI Taxonomy" id="2506452"/>
    <lineage>
        <taxon>Bacteria</taxon>
        <taxon>Bacillati</taxon>
        <taxon>Actinomycetota</taxon>
        <taxon>Actinomycetes</taxon>
        <taxon>Mycobacteriales</taxon>
        <taxon>Corynebacteriaceae</taxon>
        <taxon>Corynebacterium</taxon>
    </lineage>
</organism>
<dbReference type="InterPro" id="IPR027273">
    <property type="entry name" value="Neocarzinostatin-like"/>
</dbReference>
<dbReference type="RefSeq" id="WP_096457465.1">
    <property type="nucleotide sequence ID" value="NZ_AP017369.1"/>
</dbReference>
<dbReference type="Gene3D" id="2.60.40.230">
    <property type="entry name" value="Neocarzinostatin-like"/>
    <property type="match status" value="1"/>
</dbReference>
<dbReference type="KEGG" id="csur:N24_2397"/>
<evidence type="ECO:0000256" key="1">
    <source>
        <dbReference type="SAM" id="MobiDB-lite"/>
    </source>
</evidence>
<gene>
    <name evidence="3" type="primary">thiX</name>
    <name evidence="3" type="ORF">N24_2397</name>
</gene>
<sequence length="191" mass="19307">MSISRTVFGIAATAALSAALVACSPPNENDSPVERSHEIMTTSQSPSTTSSTSTSSEATTTPAAPVEENVEITVSPAALVDGEQVTFDITGLDPEGGYYAAICAAAAAPGNPVPVCTGETADFTSQAWLSNSQPGATTEIAEDGTATVELQATATGEGLDCTVQECVAKVFGDHTEGFRDVAQTPVTFAAA</sequence>
<accession>A0A160PRE7</accession>
<feature type="signal peptide" evidence="2">
    <location>
        <begin position="1"/>
        <end position="18"/>
    </location>
</feature>
<feature type="compositionally biased region" description="Low complexity" evidence="1">
    <location>
        <begin position="41"/>
        <end position="65"/>
    </location>
</feature>
<protein>
    <submittedName>
        <fullName evidence="3">Thiamine biosynthesis protein x</fullName>
    </submittedName>
</protein>
<evidence type="ECO:0000256" key="2">
    <source>
        <dbReference type="SAM" id="SignalP"/>
    </source>
</evidence>
<keyword evidence="4" id="KW-1185">Reference proteome</keyword>
<dbReference type="PROSITE" id="PS51257">
    <property type="entry name" value="PROKAR_LIPOPROTEIN"/>
    <property type="match status" value="1"/>
</dbReference>
<evidence type="ECO:0000313" key="4">
    <source>
        <dbReference type="Proteomes" id="UP000218244"/>
    </source>
</evidence>
<proteinExistence type="predicted"/>